<dbReference type="RefSeq" id="WP_268900940.1">
    <property type="nucleotide sequence ID" value="NZ_JAKNQU010000001.1"/>
</dbReference>
<keyword evidence="4" id="KW-1185">Reference proteome</keyword>
<dbReference type="EMBL" id="JAKNQU010000001">
    <property type="protein sequence ID" value="MCZ0925777.1"/>
    <property type="molecule type" value="Genomic_DNA"/>
</dbReference>
<dbReference type="InterPro" id="IPR036465">
    <property type="entry name" value="vWFA_dom_sf"/>
</dbReference>
<dbReference type="Proteomes" id="UP001321125">
    <property type="component" value="Unassembled WGS sequence"/>
</dbReference>
<feature type="region of interest" description="Disordered" evidence="1">
    <location>
        <begin position="1800"/>
        <end position="1824"/>
    </location>
</feature>
<evidence type="ECO:0000259" key="2">
    <source>
        <dbReference type="PROSITE" id="PS50234"/>
    </source>
</evidence>
<dbReference type="InterPro" id="IPR013783">
    <property type="entry name" value="Ig-like_fold"/>
</dbReference>
<dbReference type="NCBIfam" id="NF012196">
    <property type="entry name" value="Ig_like_ice"/>
    <property type="match status" value="4"/>
</dbReference>
<protein>
    <submittedName>
        <fullName evidence="3">Ig-like domain-containing protein</fullName>
    </submittedName>
</protein>
<sequence length="3339" mass="342003">MSIATVVTITGQAWARDPDGNLRELAVGDVLQEGETLVTSTNGSVQLDFDDGLPPTLIGGNEEVAITNDVDAENAPTEEETVAQDGEVEALLSALEEEDGDILELLEATAAGGGAAGGGGGGGADFVQLARIEESVQGLQFEYAGGVDGGPPAVEFAEAPVEDDAAVEDTDAIAGIILNPIAGDDTVNETEAGQIVTLTGSVTGDAGEGDTVTLTIGDQTYSGLVDADGNFAIDVDGDVLAANDTVSGNVTGTDDAGNEFSADTDREYAVDTTAEAGITIDPVTDDNTVNETESGQTIAITGSVTGDAAEGDTVTLTIGENEYTGQVDADGNYSIDVDGDVLAENDTIEANVSGSDEAGNEFSADTIREYAVDTTAEAGITIDPVTDDNIVNETEAGQTIAITGSVTGDAAQGDTVTLTIGESEYTGQVDADGNYSINVDGDVLAANNTIGANVTGTDEAGNEFSADASREYAVDTTAEAGITIDAITGDDVVNGEEAEEGNQVTITGSVSGDAAEGDTVTLNIGQSEYTGQVDADGNYAIAVDGDVLASNDNVRANVSGADEAGNEFSADNAREYMVDTTAPTVEVTLGDDDAPLAAGEETSITIDFSEVAYGTDGSELDAQGVADLLSLNGIELQGELTQDGTDSTLWTGTVVAADGTNGNATASIADESYADEAGNLGSEGSDDIAVDTNAPDVTVTLGDDDAPLAAGEETSITIDFSEVAYDTETGEALDAAGVAELLSLNGIELQGELTQNGTDSTLWTGTVVAAEGTNGNATASIADESYADEAGNLGSEGSDNINVDTTAPTVEVTLGDDDAPLAAGEETSITIDFSEVAYGTDGSELDAQGVADLLSLSGIELQGELTQDGTDSTLWTGTVVAAEGTNGNATASIADESYADEAGNLGSEGSDNINVDTTAPTVEVTLGDDDAPLAAGEETSITIDFSEVAYGTDGSELDAQGVADLLSLNGIELQGELTQDGTDSTLWTGTVVAAEGTNGNASATIADESYADEAGNLGSESSDDIAVDTNAPDVTVTLGDDDAPLAAGEETSITIDFSEVAYGTDGSELDAQGVADLLSLNGIELQGELTQDGTDSTLWTGTVVAAEGTNGNASATIADESYADEAGNLGSEGSDDIAVDTNAPDVTVTLGDDDAPLAAGEETSITIDFSEVAYGTDGSELDAQGVADLLSLNGIELVGDLTQDGTDSTLWTGTVVAAEGTNGNASATIADESYADEAGNLGSEGSDNINVDTTAPTVEVTLGDYDAPLAAGEETSITIDFSEVAYDTETGEALDAAGVAELLSLNGIELQGELTQDGTDSTLWTGTVVAAEGTNGNASATIADESYADEAGNLGSEGSDDIAVDTNAPDVTVTLGDDDAPLAAGEETSITIDFSEVAYDTETGEALDAAGVADLLSLSGIELQGELTQDGTDSTLWTGTVVAAEGTNGNATASIADESYADEAGNLGSEGSDDIAVDTNAPDVTVTLGDDDAPLAAGEETSITIDFSEVAYGTDGSELDAQGVADLLSLNGIELQGELTQDGTDSTLWTGTVVAAEGTNGNASATIADESYADEAGNLGSEGSDDIAVDTNAPDVTVTLGDDDAPLAAGEETSITIDFSEVAYDTETGEALDAAGVADLLSLSGIELQGELTQDGTDSTLWTGTVVAAEGTNGNATASIADESYADEAGNLGSEGSDNINVDTTAPTVEVTLGDDDAPLAAGEETSITIDFSEVAYGTDGSELDAQGVADLLSLNGIELQGELTQDGTDSTLWTGTVVAAEGTNGNATASIADESYADEAGNLGSEGSDDIDINRAPDADDDTNTVEFGVGESVGGDVLSNDSDPDGDELTVTEVEGSAANVGAEIQGQFGTLTLNSDGSYDYVSNQPQPVLYGFVEGDNNLQSNLLESFALDTDALQRVQVTANKGVGVAGSNDGRDVPEQINDNGEVMVADMGDSIEGAGFSFGVSNLFNNESGGESGAWYTYNEAGELVGSGTFGPDDVAYQNGSNNVGRVNVSAEDAGDFRYIAFEGLAYENSGVDTDGGDYFLTDITLQESFDYTITDGEGGSDSATLTVDSTSNLAGYEIPLTLDESQTALVDEDGLENGLAGGPGDREGQGDDESTFTGKIGVAGAESLDFAGMDGQTATVGQEQVSYGWANGVLTATISDSPAEDREGEALFTVELDDAGNYTVTLLENVLHNTLDGEEGDNTENDASVVIDYSAQNADGDTQTGELTIDFNDDTPTVEEADTVTVTNEGIPNIYVGNVDFTGNQGSQSQFTFADGNVVVTGQGFESANDLDLVDAEVNQSGAGLGVDSDASPYHNLENEIDFRKTADDEASETLTIALQNGQVAYGAKIEFSKMFGGELETGVAEFYRDGELISTQSFSSDANSGNYADNFQVEDGGFDTIVLKADDNGKGPNHTDNSDFTVSSIEFTGSTGAPIGYAKSSLDVNYGADGPGSLALTGLASEVALKDGTPVTDIDTSDNAIVARDGDGELVFQLQLTPATGQWEFFQYQALEDGSLSVDYRATDADGDSVEASFALDAIANSAPESTNDEVNANAGEGLVLTTADFGEFSDPDSGDQLQSVRIDSLPDANAGVLTLNGDAVEAGDVISADAIANGDLVYTQTNDAAQDTAFDFSVSDGFAWSQESYSLAVNADSVPTASGETRSMDFAAATADPVSSNIYLTLDTSGSMNDEIQQANGEGTTTRFELAKDALVNMINSYDDMGNVNVKLTTFGAWASDYDWMSAADAITQIEQLQAGGKTNYEDAVAKTVSGADSAPAADQTIAYFISDGEPTTENDDGYNGEPGLFDGIYQDTWNDFVSNHINSLNVVALGGGITNTDYLDQLAEAGNNVSETLVVENESDLEAAIDPVRLTLDGDLNDNVTGGDGAINFDSITVDGTTYTAADFADGATIALQGDGQLAVDFAAGTYSYSATAREFNADTQKQFTVTVSDADGDTANFDVIFDINVDTQPTASNEQAITSDGSLEGNLLDNVDFSSDGQGANGGLKSLKVGDMSYTPDVNGDITINNVLGGTLNANLNTGEYTLSGAALGTTTLQVMAEDADGDEVAFDFDITSAGDNTKTETDDFNSDNEGWNSYGLDYDSAYVNDDRMEIWSDETVTKTYSGFNPGDTVEISFDARTSTGGSSSWDDNNGRWGDEFTVEANGEQKIQHRGGFNDKIKFESIADEYGNINLTIDNNSSSSDEHLYIDNVELTSGSSVGSILVGDDDSAEQFVLNDSSDDVTIERFDVANDVLDLSDLLDDGDTGTLDDYFVKASDEGSNVNIEITQKSGEGGSKNVTLKDVSAADLGVTSGEDFTHLIQDGKLDIE</sequence>
<comment type="caution">
    <text evidence="3">The sequence shown here is derived from an EMBL/GenBank/DDBJ whole genome shotgun (WGS) entry which is preliminary data.</text>
</comment>
<dbReference type="NCBIfam" id="NF033510">
    <property type="entry name" value="Ca_tandemer"/>
    <property type="match status" value="4"/>
</dbReference>
<feature type="domain" description="VWFA" evidence="2">
    <location>
        <begin position="2688"/>
        <end position="2880"/>
    </location>
</feature>
<evidence type="ECO:0000313" key="3">
    <source>
        <dbReference type="EMBL" id="MCZ0925777.1"/>
    </source>
</evidence>
<accession>A0ABT4IRZ1</accession>
<evidence type="ECO:0000256" key="1">
    <source>
        <dbReference type="SAM" id="MobiDB-lite"/>
    </source>
</evidence>
<dbReference type="InterPro" id="IPR040853">
    <property type="entry name" value="RapA2_cadherin-like"/>
</dbReference>
<name>A0ABT4IRZ1_9GAMM</name>
<organism evidence="3 4">
    <name type="scientific">Vreelandella janggokensis</name>
    <dbReference type="NCBI Taxonomy" id="370767"/>
    <lineage>
        <taxon>Bacteria</taxon>
        <taxon>Pseudomonadati</taxon>
        <taxon>Pseudomonadota</taxon>
        <taxon>Gammaproteobacteria</taxon>
        <taxon>Oceanospirillales</taxon>
        <taxon>Halomonadaceae</taxon>
        <taxon>Vreelandella</taxon>
    </lineage>
</organism>
<dbReference type="InterPro" id="IPR049826">
    <property type="entry name" value="Ig-like_ice"/>
</dbReference>
<feature type="region of interest" description="Disordered" evidence="1">
    <location>
        <begin position="2103"/>
        <end position="2126"/>
    </location>
</feature>
<dbReference type="Gene3D" id="2.60.40.10">
    <property type="entry name" value="Immunoglobulins"/>
    <property type="match status" value="4"/>
</dbReference>
<evidence type="ECO:0000313" key="4">
    <source>
        <dbReference type="Proteomes" id="UP001321125"/>
    </source>
</evidence>
<dbReference type="Pfam" id="PF17803">
    <property type="entry name" value="Cadherin_4"/>
    <property type="match status" value="1"/>
</dbReference>
<dbReference type="Pfam" id="PF13519">
    <property type="entry name" value="VWA_2"/>
    <property type="match status" value="1"/>
</dbReference>
<dbReference type="PROSITE" id="PS50234">
    <property type="entry name" value="VWFA"/>
    <property type="match status" value="1"/>
</dbReference>
<reference evidence="3 4" key="1">
    <citation type="submission" date="2022-02" db="EMBL/GenBank/DDBJ databases">
        <title>Study of halophilic communities from a Mexican lake.</title>
        <authorList>
            <person name="Hernandez-Soto L.M."/>
            <person name="Martinez-Abarca F."/>
            <person name="Ramirez-Saad H.C."/>
            <person name="Aguirre-Garrido J.F."/>
        </authorList>
    </citation>
    <scope>NUCLEOTIDE SEQUENCE [LARGE SCALE GENOMIC DNA]</scope>
    <source>
        <strain evidence="3 4">Hjan13</strain>
    </source>
</reference>
<dbReference type="SUPFAM" id="SSF53300">
    <property type="entry name" value="vWA-like"/>
    <property type="match status" value="1"/>
</dbReference>
<proteinExistence type="predicted"/>
<gene>
    <name evidence="3" type="ORF">L0635_01610</name>
</gene>
<dbReference type="InterPro" id="IPR002035">
    <property type="entry name" value="VWF_A"/>
</dbReference>
<dbReference type="CDD" id="cd00198">
    <property type="entry name" value="vWFA"/>
    <property type="match status" value="1"/>
</dbReference>
<dbReference type="SMART" id="SM00327">
    <property type="entry name" value="VWA"/>
    <property type="match status" value="1"/>
</dbReference>